<dbReference type="AlphaFoldDB" id="A0A238IX49"/>
<proteinExistence type="predicted"/>
<dbReference type="EMBL" id="FXXQ01000001">
    <property type="protein sequence ID" value="SMX22330.1"/>
    <property type="molecule type" value="Genomic_DNA"/>
</dbReference>
<dbReference type="RefSeq" id="WP_093972298.1">
    <property type="nucleotide sequence ID" value="NZ_FXXQ01000001.1"/>
</dbReference>
<dbReference type="InterPro" id="IPR038396">
    <property type="entry name" value="SpoIIAA-like_sf"/>
</dbReference>
<reference evidence="1 2" key="1">
    <citation type="submission" date="2017-05" db="EMBL/GenBank/DDBJ databases">
        <authorList>
            <person name="Song R."/>
            <person name="Chenine A.L."/>
            <person name="Ruprecht R.M."/>
        </authorList>
    </citation>
    <scope>NUCLEOTIDE SEQUENCE [LARGE SCALE GENOMIC DNA]</scope>
    <source>
        <strain evidence="1 2">CECT 8489</strain>
    </source>
</reference>
<evidence type="ECO:0000313" key="2">
    <source>
        <dbReference type="Proteomes" id="UP000201838"/>
    </source>
</evidence>
<sequence length="123" mass="13427">MFTLDCDAGGFVRLNIGGKIDEAEMKAGLEEFLKIVQAADKTDFLYTIKDFEFPALQAIAVEFGYLPRLFASLPKIGKVAVVADQVWLRKAADIEGMLIPGLTIETFPPDAEDDAKAWLTGTA</sequence>
<dbReference type="OrthoDB" id="7619266at2"/>
<name>A0A238IX49_9RHOB</name>
<keyword evidence="2" id="KW-1185">Reference proteome</keyword>
<dbReference type="InterPro" id="IPR021866">
    <property type="entry name" value="SpoIIAA-like"/>
</dbReference>
<organism evidence="1 2">
    <name type="scientific">Boseongicola aestuarii</name>
    <dbReference type="NCBI Taxonomy" id="1470561"/>
    <lineage>
        <taxon>Bacteria</taxon>
        <taxon>Pseudomonadati</taxon>
        <taxon>Pseudomonadota</taxon>
        <taxon>Alphaproteobacteria</taxon>
        <taxon>Rhodobacterales</taxon>
        <taxon>Paracoccaceae</taxon>
        <taxon>Boseongicola</taxon>
    </lineage>
</organism>
<protein>
    <recommendedName>
        <fullName evidence="3">SpoIIAA-like protein</fullName>
    </recommendedName>
</protein>
<dbReference type="InterPro" id="IPR036513">
    <property type="entry name" value="STAS_dom_sf"/>
</dbReference>
<dbReference type="Gene3D" id="3.40.50.10600">
    <property type="entry name" value="SpoIIaa-like domains"/>
    <property type="match status" value="1"/>
</dbReference>
<dbReference type="SUPFAM" id="SSF52091">
    <property type="entry name" value="SpoIIaa-like"/>
    <property type="match status" value="1"/>
</dbReference>
<evidence type="ECO:0008006" key="3">
    <source>
        <dbReference type="Google" id="ProtNLM"/>
    </source>
</evidence>
<dbReference type="Pfam" id="PF11964">
    <property type="entry name" value="SpoIIAA-like"/>
    <property type="match status" value="1"/>
</dbReference>
<dbReference type="Proteomes" id="UP000201838">
    <property type="component" value="Unassembled WGS sequence"/>
</dbReference>
<accession>A0A238IX49</accession>
<gene>
    <name evidence="1" type="ORF">BOA8489_00422</name>
</gene>
<evidence type="ECO:0000313" key="1">
    <source>
        <dbReference type="EMBL" id="SMX22330.1"/>
    </source>
</evidence>